<feature type="domain" description="Ribbon-helix-helix" evidence="1">
    <location>
        <begin position="2"/>
        <end position="64"/>
    </location>
</feature>
<dbReference type="OrthoDB" id="7477016at2"/>
<dbReference type="EMBL" id="BMKB01000002">
    <property type="protein sequence ID" value="GGA46899.1"/>
    <property type="molecule type" value="Genomic_DNA"/>
</dbReference>
<dbReference type="InterPro" id="IPR027373">
    <property type="entry name" value="RHH_dom"/>
</dbReference>
<name>A0A916R9T6_9HYPH</name>
<dbReference type="AlphaFoldDB" id="A0A916R9T6"/>
<evidence type="ECO:0000259" key="1">
    <source>
        <dbReference type="Pfam" id="PF13467"/>
    </source>
</evidence>
<dbReference type="InterPro" id="IPR038268">
    <property type="entry name" value="RHH_sf"/>
</dbReference>
<proteinExistence type="predicted"/>
<dbReference type="RefSeq" id="WP_127073925.1">
    <property type="nucleotide sequence ID" value="NZ_BMKB01000002.1"/>
</dbReference>
<evidence type="ECO:0000313" key="2">
    <source>
        <dbReference type="EMBL" id="GGA46899.1"/>
    </source>
</evidence>
<reference evidence="2 3" key="1">
    <citation type="journal article" date="2014" name="Int. J. Syst. Evol. Microbiol.">
        <title>Complete genome sequence of Corynebacterium casei LMG S-19264T (=DSM 44701T), isolated from a smear-ripened cheese.</title>
        <authorList>
            <consortium name="US DOE Joint Genome Institute (JGI-PGF)"/>
            <person name="Walter F."/>
            <person name="Albersmeier A."/>
            <person name="Kalinowski J."/>
            <person name="Ruckert C."/>
        </authorList>
    </citation>
    <scope>NUCLEOTIDE SEQUENCE [LARGE SCALE GENOMIC DNA]</scope>
    <source>
        <strain evidence="2 3">CGMCC 1.15896</strain>
    </source>
</reference>
<dbReference type="Gene3D" id="1.10.3990.20">
    <property type="entry name" value="protein bp1543"/>
    <property type="match status" value="1"/>
</dbReference>
<comment type="caution">
    <text evidence="2">The sequence shown here is derived from an EMBL/GenBank/DDBJ whole genome shotgun (WGS) entry which is preliminary data.</text>
</comment>
<dbReference type="Proteomes" id="UP000596977">
    <property type="component" value="Unassembled WGS sequence"/>
</dbReference>
<keyword evidence="3" id="KW-1185">Reference proteome</keyword>
<sequence>MEKRSLTIAGHRTSIALEPEFWAALYTVAAARDLPVSQLIAEIDQSRQTGNLSSAIRVAVLQHFRGEQ</sequence>
<evidence type="ECO:0000313" key="3">
    <source>
        <dbReference type="Proteomes" id="UP000596977"/>
    </source>
</evidence>
<gene>
    <name evidence="2" type="ORF">GCM10011499_15850</name>
</gene>
<protein>
    <submittedName>
        <fullName evidence="2">Aryl-sulfate sulfotransferase</fullName>
    </submittedName>
</protein>
<dbReference type="Pfam" id="PF13467">
    <property type="entry name" value="RHH_4"/>
    <property type="match status" value="1"/>
</dbReference>
<organism evidence="2 3">
    <name type="scientific">Pelagibacterium lentulum</name>
    <dbReference type="NCBI Taxonomy" id="2029865"/>
    <lineage>
        <taxon>Bacteria</taxon>
        <taxon>Pseudomonadati</taxon>
        <taxon>Pseudomonadota</taxon>
        <taxon>Alphaproteobacteria</taxon>
        <taxon>Hyphomicrobiales</taxon>
        <taxon>Devosiaceae</taxon>
        <taxon>Pelagibacterium</taxon>
    </lineage>
</organism>
<accession>A0A916R9T6</accession>